<evidence type="ECO:0000256" key="2">
    <source>
        <dbReference type="PROSITE-ProRule" id="PRU00169"/>
    </source>
</evidence>
<dbReference type="GO" id="GO:0000160">
    <property type="term" value="P:phosphorelay signal transduction system"/>
    <property type="evidence" value="ECO:0007669"/>
    <property type="project" value="InterPro"/>
</dbReference>
<dbReference type="InterPro" id="IPR011006">
    <property type="entry name" value="CheY-like_superfamily"/>
</dbReference>
<dbReference type="InterPro" id="IPR050595">
    <property type="entry name" value="Bact_response_regulator"/>
</dbReference>
<evidence type="ECO:0000259" key="3">
    <source>
        <dbReference type="PROSITE" id="PS50110"/>
    </source>
</evidence>
<dbReference type="SMART" id="SM00448">
    <property type="entry name" value="REC"/>
    <property type="match status" value="1"/>
</dbReference>
<proteinExistence type="predicted"/>
<dbReference type="InterPro" id="IPR001789">
    <property type="entry name" value="Sig_transdc_resp-reg_receiver"/>
</dbReference>
<dbReference type="PANTHER" id="PTHR44591">
    <property type="entry name" value="STRESS RESPONSE REGULATOR PROTEIN 1"/>
    <property type="match status" value="1"/>
</dbReference>
<feature type="domain" description="Response regulatory" evidence="3">
    <location>
        <begin position="3"/>
        <end position="115"/>
    </location>
</feature>
<dbReference type="Proteomes" id="UP000178606">
    <property type="component" value="Unassembled WGS sequence"/>
</dbReference>
<dbReference type="Pfam" id="PF00072">
    <property type="entry name" value="Response_reg"/>
    <property type="match status" value="1"/>
</dbReference>
<organism evidence="4 5">
    <name type="scientific">Handelsmanbacteria sp. (strain RIFCSPLOWO2_12_FULL_64_10)</name>
    <dbReference type="NCBI Taxonomy" id="1817868"/>
    <lineage>
        <taxon>Bacteria</taxon>
        <taxon>Candidatus Handelsmaniibacteriota</taxon>
    </lineage>
</organism>
<sequence length="151" mass="17466">MQTLLIVEDEKNQRMLYRMELEEVGYRVLETGDAWDALRVVREARPDLVVFDLHMRGRDNIQLLRAIKEADRSIPVVIYTGYALCEDDLRCGLADAYIVKSSNLGPLKQAIMEALERRVGDLRPSRADTRQRPTEWLPTRYQMTGLPLFEG</sequence>
<comment type="caution">
    <text evidence="4">The sequence shown here is derived from an EMBL/GenBank/DDBJ whole genome shotgun (WGS) entry which is preliminary data.</text>
</comment>
<dbReference type="PROSITE" id="PS50110">
    <property type="entry name" value="RESPONSE_REGULATORY"/>
    <property type="match status" value="1"/>
</dbReference>
<dbReference type="EMBL" id="MFKF01000100">
    <property type="protein sequence ID" value="OGG54605.1"/>
    <property type="molecule type" value="Genomic_DNA"/>
</dbReference>
<evidence type="ECO:0000313" key="5">
    <source>
        <dbReference type="Proteomes" id="UP000178606"/>
    </source>
</evidence>
<dbReference type="PANTHER" id="PTHR44591:SF18">
    <property type="entry name" value="REGULATORY PROTEIN"/>
    <property type="match status" value="1"/>
</dbReference>
<protein>
    <recommendedName>
        <fullName evidence="3">Response regulatory domain-containing protein</fullName>
    </recommendedName>
</protein>
<dbReference type="SUPFAM" id="SSF52172">
    <property type="entry name" value="CheY-like"/>
    <property type="match status" value="1"/>
</dbReference>
<dbReference type="Gene3D" id="3.40.50.2300">
    <property type="match status" value="1"/>
</dbReference>
<gene>
    <name evidence="4" type="ORF">A3F84_17695</name>
</gene>
<evidence type="ECO:0000256" key="1">
    <source>
        <dbReference type="ARBA" id="ARBA00022553"/>
    </source>
</evidence>
<evidence type="ECO:0000313" key="4">
    <source>
        <dbReference type="EMBL" id="OGG54605.1"/>
    </source>
</evidence>
<dbReference type="AlphaFoldDB" id="A0A1F6CZN7"/>
<feature type="modified residue" description="4-aspartylphosphate" evidence="2">
    <location>
        <position position="52"/>
    </location>
</feature>
<name>A0A1F6CZN7_HANXR</name>
<reference evidence="4 5" key="1">
    <citation type="journal article" date="2016" name="Nat. Commun.">
        <title>Thousands of microbial genomes shed light on interconnected biogeochemical processes in an aquifer system.</title>
        <authorList>
            <person name="Anantharaman K."/>
            <person name="Brown C.T."/>
            <person name="Hug L.A."/>
            <person name="Sharon I."/>
            <person name="Castelle C.J."/>
            <person name="Probst A.J."/>
            <person name="Thomas B.C."/>
            <person name="Singh A."/>
            <person name="Wilkins M.J."/>
            <person name="Karaoz U."/>
            <person name="Brodie E.L."/>
            <person name="Williams K.H."/>
            <person name="Hubbard S.S."/>
            <person name="Banfield J.F."/>
        </authorList>
    </citation>
    <scope>NUCLEOTIDE SEQUENCE [LARGE SCALE GENOMIC DNA]</scope>
    <source>
        <strain evidence="5">RIFCSPLOWO2_12_FULL_64_10</strain>
    </source>
</reference>
<accession>A0A1F6CZN7</accession>
<keyword evidence="1 2" id="KW-0597">Phosphoprotein</keyword>